<feature type="region of interest" description="Disordered" evidence="1">
    <location>
        <begin position="822"/>
        <end position="842"/>
    </location>
</feature>
<reference evidence="2" key="1">
    <citation type="journal article" date="2023" name="Mol. Phylogenet. Evol.">
        <title>Genome-scale phylogeny and comparative genomics of the fungal order Sordariales.</title>
        <authorList>
            <person name="Hensen N."/>
            <person name="Bonometti L."/>
            <person name="Westerberg I."/>
            <person name="Brannstrom I.O."/>
            <person name="Guillou S."/>
            <person name="Cros-Aarteil S."/>
            <person name="Calhoun S."/>
            <person name="Haridas S."/>
            <person name="Kuo A."/>
            <person name="Mondo S."/>
            <person name="Pangilinan J."/>
            <person name="Riley R."/>
            <person name="LaButti K."/>
            <person name="Andreopoulos B."/>
            <person name="Lipzen A."/>
            <person name="Chen C."/>
            <person name="Yan M."/>
            <person name="Daum C."/>
            <person name="Ng V."/>
            <person name="Clum A."/>
            <person name="Steindorff A."/>
            <person name="Ohm R.A."/>
            <person name="Martin F."/>
            <person name="Silar P."/>
            <person name="Natvig D.O."/>
            <person name="Lalanne C."/>
            <person name="Gautier V."/>
            <person name="Ament-Velasquez S.L."/>
            <person name="Kruys A."/>
            <person name="Hutchinson M.I."/>
            <person name="Powell A.J."/>
            <person name="Barry K."/>
            <person name="Miller A.N."/>
            <person name="Grigoriev I.V."/>
            <person name="Debuchy R."/>
            <person name="Gladieux P."/>
            <person name="Hiltunen Thoren M."/>
            <person name="Johannesson H."/>
        </authorList>
    </citation>
    <scope>NUCLEOTIDE SEQUENCE</scope>
    <source>
        <strain evidence="2">CBS 232.78</strain>
    </source>
</reference>
<accession>A0AAE0U4G6</accession>
<evidence type="ECO:0000256" key="1">
    <source>
        <dbReference type="SAM" id="MobiDB-lite"/>
    </source>
</evidence>
<organism evidence="2 3">
    <name type="scientific">Podospora didyma</name>
    <dbReference type="NCBI Taxonomy" id="330526"/>
    <lineage>
        <taxon>Eukaryota</taxon>
        <taxon>Fungi</taxon>
        <taxon>Dikarya</taxon>
        <taxon>Ascomycota</taxon>
        <taxon>Pezizomycotina</taxon>
        <taxon>Sordariomycetes</taxon>
        <taxon>Sordariomycetidae</taxon>
        <taxon>Sordariales</taxon>
        <taxon>Podosporaceae</taxon>
        <taxon>Podospora</taxon>
    </lineage>
</organism>
<feature type="compositionally biased region" description="Low complexity" evidence="1">
    <location>
        <begin position="831"/>
        <end position="842"/>
    </location>
</feature>
<feature type="region of interest" description="Disordered" evidence="1">
    <location>
        <begin position="244"/>
        <end position="317"/>
    </location>
</feature>
<feature type="compositionally biased region" description="Low complexity" evidence="1">
    <location>
        <begin position="61"/>
        <end position="72"/>
    </location>
</feature>
<evidence type="ECO:0000313" key="3">
    <source>
        <dbReference type="Proteomes" id="UP001285441"/>
    </source>
</evidence>
<keyword evidence="3" id="KW-1185">Reference proteome</keyword>
<feature type="region of interest" description="Disordered" evidence="1">
    <location>
        <begin position="1"/>
        <end position="80"/>
    </location>
</feature>
<evidence type="ECO:0008006" key="4">
    <source>
        <dbReference type="Google" id="ProtNLM"/>
    </source>
</evidence>
<feature type="compositionally biased region" description="Basic and acidic residues" evidence="1">
    <location>
        <begin position="42"/>
        <end position="56"/>
    </location>
</feature>
<dbReference type="PANTHER" id="PTHR38166:SF1">
    <property type="entry name" value="C2H2-TYPE DOMAIN-CONTAINING PROTEIN"/>
    <property type="match status" value="1"/>
</dbReference>
<dbReference type="AlphaFoldDB" id="A0AAE0U4G6"/>
<feature type="region of interest" description="Disordered" evidence="1">
    <location>
        <begin position="526"/>
        <end position="597"/>
    </location>
</feature>
<dbReference type="PANTHER" id="PTHR38166">
    <property type="entry name" value="C2H2-TYPE DOMAIN-CONTAINING PROTEIN-RELATED"/>
    <property type="match status" value="1"/>
</dbReference>
<dbReference type="EMBL" id="JAULSW010000002">
    <property type="protein sequence ID" value="KAK3390621.1"/>
    <property type="molecule type" value="Genomic_DNA"/>
</dbReference>
<sequence length="842" mass="91185">METGSRGSYPVPSRVAQKLSNGTVISIPVRTRSGTSPRTKTKHDMAMTTDYRHGEPESESDASPSPDASSPDLDGATPPASPIIIMATLSDAKLILSHHHSKAGDLPSIEEPMKDLSFRRHNRGIGSIDSILSSTTCVNTHSECSRPESQLSHAARSNCDDVCTPRLHHPLNMEYGIGPEIGVDHGEEDDLEDESVDEISSSVLGIAWGKDLGDCAAPLLVQDCTSRYIQELWSAAHNGKLGGVRTASGQASPSGAGGGGTQTLGSANPNHNENKGKRKAEGSDEDESVSGGWGGDGNDRGGGVSASPAADSTKSCTTSNFSCPYRKRNPLRFNVRDRYVCATHSFADMSQLKKHIRAHHPPVQRNAGPFLCPRCRQGFPSKDDFDCHLRQPVVCRLADDQNGSDPEDGITQKIISSLEARSQRSKIDNWNSLWKLLFPTDVRVPGPAFVPVMEIFDFVSESKRLLSTLKDLLEIQYRHVLEDTGQPVDIELKIHQGLERSTQSMYNWMETVVQDWEQRIAGAVSSFSGSSDGRPGRAENWAGTSQLLPPSPALTPAVVLGNTNARDNLADDESLRGPQNRRQLNPPPKRAKRANPLVKAKPMTQIPVPIQRAGTPQSHLRAVTTNTLRSTPSLPALHLDQSVASPGTNPAKLERRSSYHQGWESPAVTVPTTYGMPYNSPVVYHSPSTPLYPAAGHNQLPSSYFPPDTTMGAEGTYEGDVRQAGAARERQSILSSTPRTSLSWIRDENRDSSQTLVEAHPAGRCSNIYCPSCSKTIPEAILMPQGLPTSGVGQVFVADQSQFRGGEIPFPEQHTEWHHFHNVSGGGGTGNNDMFGGPREGY</sequence>
<proteinExistence type="predicted"/>
<reference evidence="2" key="2">
    <citation type="submission" date="2023-06" db="EMBL/GenBank/DDBJ databases">
        <authorList>
            <consortium name="Lawrence Berkeley National Laboratory"/>
            <person name="Haridas S."/>
            <person name="Hensen N."/>
            <person name="Bonometti L."/>
            <person name="Westerberg I."/>
            <person name="Brannstrom I.O."/>
            <person name="Guillou S."/>
            <person name="Cros-Aarteil S."/>
            <person name="Calhoun S."/>
            <person name="Kuo A."/>
            <person name="Mondo S."/>
            <person name="Pangilinan J."/>
            <person name="Riley R."/>
            <person name="LaButti K."/>
            <person name="Andreopoulos B."/>
            <person name="Lipzen A."/>
            <person name="Chen C."/>
            <person name="Yanf M."/>
            <person name="Daum C."/>
            <person name="Ng V."/>
            <person name="Clum A."/>
            <person name="Steindorff A."/>
            <person name="Ohm R."/>
            <person name="Martin F."/>
            <person name="Silar P."/>
            <person name="Natvig D."/>
            <person name="Lalanne C."/>
            <person name="Gautier V."/>
            <person name="Ament-velasquez S.L."/>
            <person name="Kruys A."/>
            <person name="Hutchinson M.I."/>
            <person name="Powell A.J."/>
            <person name="Barry K."/>
            <person name="Miller A.N."/>
            <person name="Grigoriev I.V."/>
            <person name="Debuchy R."/>
            <person name="Gladieux P."/>
            <person name="Thoren M.H."/>
            <person name="Johannesson H."/>
        </authorList>
    </citation>
    <scope>NUCLEOTIDE SEQUENCE</scope>
    <source>
        <strain evidence="2">CBS 232.78</strain>
    </source>
</reference>
<feature type="region of interest" description="Disordered" evidence="1">
    <location>
        <begin position="639"/>
        <end position="660"/>
    </location>
</feature>
<protein>
    <recommendedName>
        <fullName evidence="4">C2H2-type domain-containing protein</fullName>
    </recommendedName>
</protein>
<name>A0AAE0U4G6_9PEZI</name>
<gene>
    <name evidence="2" type="ORF">B0H63DRAFT_492924</name>
</gene>
<dbReference type="Proteomes" id="UP001285441">
    <property type="component" value="Unassembled WGS sequence"/>
</dbReference>
<comment type="caution">
    <text evidence="2">The sequence shown here is derived from an EMBL/GenBank/DDBJ whole genome shotgun (WGS) entry which is preliminary data.</text>
</comment>
<dbReference type="Gene3D" id="3.30.160.60">
    <property type="entry name" value="Classic Zinc Finger"/>
    <property type="match status" value="1"/>
</dbReference>
<feature type="compositionally biased region" description="Gly residues" evidence="1">
    <location>
        <begin position="291"/>
        <end position="304"/>
    </location>
</feature>
<feature type="compositionally biased region" description="Basic and acidic residues" evidence="1">
    <location>
        <begin position="272"/>
        <end position="282"/>
    </location>
</feature>
<evidence type="ECO:0000313" key="2">
    <source>
        <dbReference type="EMBL" id="KAK3390621.1"/>
    </source>
</evidence>